<keyword evidence="3" id="KW-1185">Reference proteome</keyword>
<name>A0A392N8W4_9FABA</name>
<feature type="region of interest" description="Disordered" evidence="1">
    <location>
        <begin position="205"/>
        <end position="252"/>
    </location>
</feature>
<dbReference type="Proteomes" id="UP000265520">
    <property type="component" value="Unassembled WGS sequence"/>
</dbReference>
<feature type="region of interest" description="Disordered" evidence="1">
    <location>
        <begin position="280"/>
        <end position="357"/>
    </location>
</feature>
<feature type="non-terminal residue" evidence="2">
    <location>
        <position position="1"/>
    </location>
</feature>
<feature type="compositionally biased region" description="Gly residues" evidence="1">
    <location>
        <begin position="230"/>
        <end position="252"/>
    </location>
</feature>
<reference evidence="2 3" key="1">
    <citation type="journal article" date="2018" name="Front. Plant Sci.">
        <title>Red Clover (Trifolium pratense) and Zigzag Clover (T. medium) - A Picture of Genomic Similarities and Differences.</title>
        <authorList>
            <person name="Dluhosova J."/>
            <person name="Istvanek J."/>
            <person name="Nedelnik J."/>
            <person name="Repkova J."/>
        </authorList>
    </citation>
    <scope>NUCLEOTIDE SEQUENCE [LARGE SCALE GENOMIC DNA]</scope>
    <source>
        <strain evidence="3">cv. 10/8</strain>
        <tissue evidence="2">Leaf</tissue>
    </source>
</reference>
<dbReference type="PANTHER" id="PTHR47481">
    <property type="match status" value="1"/>
</dbReference>
<feature type="compositionally biased region" description="Low complexity" evidence="1">
    <location>
        <begin position="205"/>
        <end position="218"/>
    </location>
</feature>
<feature type="compositionally biased region" description="Polar residues" evidence="1">
    <location>
        <begin position="219"/>
        <end position="228"/>
    </location>
</feature>
<sequence length="357" mass="39384">TPAIAPSSSSKNIFKAFAQHITIKLDESNFLSWKQQVEGIIRTHKLHRHLVNPTIPPRYLSVADNAANRENPAYTEWEEKYSLLFTWLLTTLSDSVLPRVVRCVQAHEVWSAIDVFYRTQITAKSRELRSELKSITKDHMEAILEGLPEEYNALSTVIQYRESDGPCPVLVAEAMLLSHESRLERMKKAPIPDLVSVNVTQASSDVSSQSSQSSQASSLPNESFANSYGNRGGRGGRGGRNGGRGGRSGGRGKVQCQICQKFGHDATVCYHRFAAQPTAAQSLRAPSRGGYPPRPPPPHQHFYPRQPQAYLTGADSHFAGPSSSQWYPDSGATHHVTNSPEHFIDSSSFSGSDQVML</sequence>
<dbReference type="AlphaFoldDB" id="A0A392N8W4"/>
<evidence type="ECO:0000313" key="3">
    <source>
        <dbReference type="Proteomes" id="UP000265520"/>
    </source>
</evidence>
<gene>
    <name evidence="2" type="ORF">A2U01_0016609</name>
</gene>
<feature type="non-terminal residue" evidence="2">
    <location>
        <position position="357"/>
    </location>
</feature>
<accession>A0A392N8W4</accession>
<comment type="caution">
    <text evidence="2">The sequence shown here is derived from an EMBL/GenBank/DDBJ whole genome shotgun (WGS) entry which is preliminary data.</text>
</comment>
<evidence type="ECO:0000256" key="1">
    <source>
        <dbReference type="SAM" id="MobiDB-lite"/>
    </source>
</evidence>
<dbReference type="PANTHER" id="PTHR47481:SF30">
    <property type="entry name" value="CCHC-TYPE DOMAIN-CONTAINING PROTEIN"/>
    <property type="match status" value="1"/>
</dbReference>
<dbReference type="EMBL" id="LXQA010030291">
    <property type="protein sequence ID" value="MCH95629.1"/>
    <property type="molecule type" value="Genomic_DNA"/>
</dbReference>
<proteinExistence type="predicted"/>
<evidence type="ECO:0000313" key="2">
    <source>
        <dbReference type="EMBL" id="MCH95629.1"/>
    </source>
</evidence>
<feature type="compositionally biased region" description="Polar residues" evidence="1">
    <location>
        <begin position="335"/>
        <end position="357"/>
    </location>
</feature>
<organism evidence="2 3">
    <name type="scientific">Trifolium medium</name>
    <dbReference type="NCBI Taxonomy" id="97028"/>
    <lineage>
        <taxon>Eukaryota</taxon>
        <taxon>Viridiplantae</taxon>
        <taxon>Streptophyta</taxon>
        <taxon>Embryophyta</taxon>
        <taxon>Tracheophyta</taxon>
        <taxon>Spermatophyta</taxon>
        <taxon>Magnoliopsida</taxon>
        <taxon>eudicotyledons</taxon>
        <taxon>Gunneridae</taxon>
        <taxon>Pentapetalae</taxon>
        <taxon>rosids</taxon>
        <taxon>fabids</taxon>
        <taxon>Fabales</taxon>
        <taxon>Fabaceae</taxon>
        <taxon>Papilionoideae</taxon>
        <taxon>50 kb inversion clade</taxon>
        <taxon>NPAAA clade</taxon>
        <taxon>Hologalegina</taxon>
        <taxon>IRL clade</taxon>
        <taxon>Trifolieae</taxon>
        <taxon>Trifolium</taxon>
    </lineage>
</organism>
<protein>
    <submittedName>
        <fullName evidence="2">Retrovirus-related pol polyprotein from transposon TNT 1-94</fullName>
    </submittedName>
</protein>